<reference evidence="1 2" key="1">
    <citation type="submission" date="2018-06" db="EMBL/GenBank/DDBJ databases">
        <authorList>
            <consortium name="Pathogen Informatics"/>
            <person name="Doyle S."/>
        </authorList>
    </citation>
    <scope>NUCLEOTIDE SEQUENCE [LARGE SCALE GENOMIC DNA]</scope>
    <source>
        <strain evidence="1 2">NCTC10638</strain>
    </source>
</reference>
<dbReference type="Proteomes" id="UP000254802">
    <property type="component" value="Unassembled WGS sequence"/>
</dbReference>
<dbReference type="EMBL" id="UGPN01000002">
    <property type="protein sequence ID" value="STY64561.1"/>
    <property type="molecule type" value="Genomic_DNA"/>
</dbReference>
<keyword evidence="1" id="KW-0328">Glycosyltransferase</keyword>
<keyword evidence="1" id="KW-0808">Transferase</keyword>
<dbReference type="AlphaFoldDB" id="A0A378N7Y6"/>
<protein>
    <submittedName>
        <fullName evidence="1">CMP-N-acetylneuraminate-beta-galactosamide-alpha-2,3-sialyltransferase</fullName>
        <ecNumber evidence="1">2.4.99.-</ecNumber>
    </submittedName>
</protein>
<sequence>MNLIICCTPLQVLIAEKIIEMHPNERFYGVMLSTVKKREI</sequence>
<evidence type="ECO:0000313" key="2">
    <source>
        <dbReference type="Proteomes" id="UP000254802"/>
    </source>
</evidence>
<dbReference type="EC" id="2.4.99.-" evidence="1"/>
<accession>A0A378N7Y6</accession>
<dbReference type="Gene3D" id="3.30.370.20">
    <property type="match status" value="1"/>
</dbReference>
<gene>
    <name evidence="1" type="primary">lst_3</name>
    <name evidence="1" type="ORF">NCTC10638_03743</name>
</gene>
<name>A0A378N7Y6_MANHA</name>
<proteinExistence type="predicted"/>
<dbReference type="GO" id="GO:0016757">
    <property type="term" value="F:glycosyltransferase activity"/>
    <property type="evidence" value="ECO:0007669"/>
    <property type="project" value="UniProtKB-KW"/>
</dbReference>
<evidence type="ECO:0000313" key="1">
    <source>
        <dbReference type="EMBL" id="STY64561.1"/>
    </source>
</evidence>
<organism evidence="1 2">
    <name type="scientific">Mannheimia haemolytica</name>
    <name type="common">Pasteurella haemolytica</name>
    <dbReference type="NCBI Taxonomy" id="75985"/>
    <lineage>
        <taxon>Bacteria</taxon>
        <taxon>Pseudomonadati</taxon>
        <taxon>Pseudomonadota</taxon>
        <taxon>Gammaproteobacteria</taxon>
        <taxon>Pasteurellales</taxon>
        <taxon>Pasteurellaceae</taxon>
        <taxon>Mannheimia</taxon>
    </lineage>
</organism>